<name>A0A928W1C8_9CYAN</name>
<keyword evidence="2" id="KW-1185">Reference proteome</keyword>
<dbReference type="EMBL" id="JADEXN010000309">
    <property type="protein sequence ID" value="MBE9042166.1"/>
    <property type="molecule type" value="Genomic_DNA"/>
</dbReference>
<dbReference type="NCBIfam" id="TIGR02595">
    <property type="entry name" value="PEP_CTERM"/>
    <property type="match status" value="1"/>
</dbReference>
<sequence>MSYRQNFFARPLSWVATTAAIATTVAMVPVEAIAATISATASGSFSPGFGTFPDPLVNGDFTITPLSNAPRGRVGNGSDEITTWDFDFTNDPSFSSFSTSEDLTSALLTLTLRSGFDIASDTFKIVGLPDIEDIDVFQNLGRREVGTFTFDLLDYYTSNDIFDVFSGSTAGFIPMEYRDDAILSFAQLDLSIAEATSATVPEPTMTLGLLAIGVGGLFSKRLRQE</sequence>
<comment type="caution">
    <text evidence="1">The sequence shown here is derived from an EMBL/GenBank/DDBJ whole genome shotgun (WGS) entry which is preliminary data.</text>
</comment>
<reference evidence="1" key="1">
    <citation type="submission" date="2020-10" db="EMBL/GenBank/DDBJ databases">
        <authorList>
            <person name="Castelo-Branco R."/>
            <person name="Eusebio N."/>
            <person name="Adriana R."/>
            <person name="Vieira A."/>
            <person name="Brugerolle De Fraissinette N."/>
            <person name="Rezende De Castro R."/>
            <person name="Schneider M.P."/>
            <person name="Vasconcelos V."/>
            <person name="Leao P.N."/>
        </authorList>
    </citation>
    <scope>NUCLEOTIDE SEQUENCE</scope>
    <source>
        <strain evidence="1">LEGE 11467</strain>
    </source>
</reference>
<accession>A0A928W1C8</accession>
<evidence type="ECO:0000313" key="1">
    <source>
        <dbReference type="EMBL" id="MBE9042166.1"/>
    </source>
</evidence>
<dbReference type="Proteomes" id="UP000621799">
    <property type="component" value="Unassembled WGS sequence"/>
</dbReference>
<proteinExistence type="predicted"/>
<gene>
    <name evidence="1" type="ORF">IQ235_15410</name>
</gene>
<organism evidence="1 2">
    <name type="scientific">Zarconia navalis LEGE 11467</name>
    <dbReference type="NCBI Taxonomy" id="1828826"/>
    <lineage>
        <taxon>Bacteria</taxon>
        <taxon>Bacillati</taxon>
        <taxon>Cyanobacteriota</taxon>
        <taxon>Cyanophyceae</taxon>
        <taxon>Oscillatoriophycideae</taxon>
        <taxon>Oscillatoriales</taxon>
        <taxon>Oscillatoriales incertae sedis</taxon>
        <taxon>Zarconia</taxon>
        <taxon>Zarconia navalis</taxon>
    </lineage>
</organism>
<dbReference type="InterPro" id="IPR013424">
    <property type="entry name" value="Ice-binding_C"/>
</dbReference>
<protein>
    <submittedName>
        <fullName evidence="1">PEP-CTERM sorting domain-containing protein</fullName>
    </submittedName>
</protein>
<dbReference type="AlphaFoldDB" id="A0A928W1C8"/>
<evidence type="ECO:0000313" key="2">
    <source>
        <dbReference type="Proteomes" id="UP000621799"/>
    </source>
</evidence>
<dbReference type="RefSeq" id="WP_264322341.1">
    <property type="nucleotide sequence ID" value="NZ_JADEXN010000309.1"/>
</dbReference>